<feature type="compositionally biased region" description="Basic residues" evidence="9">
    <location>
        <begin position="12"/>
        <end position="24"/>
    </location>
</feature>
<feature type="transmembrane region" description="Helical" evidence="10">
    <location>
        <begin position="60"/>
        <end position="78"/>
    </location>
</feature>
<keyword evidence="4 10" id="KW-0812">Transmembrane</keyword>
<gene>
    <name evidence="13" type="ORF">HFQ13_00835</name>
</gene>
<evidence type="ECO:0000256" key="7">
    <source>
        <dbReference type="ARBA" id="ARBA00023065"/>
    </source>
</evidence>
<evidence type="ECO:0000256" key="4">
    <source>
        <dbReference type="ARBA" id="ARBA00022692"/>
    </source>
</evidence>
<dbReference type="SUPFAM" id="SSF160240">
    <property type="entry name" value="Cation efflux protein cytoplasmic domain-like"/>
    <property type="match status" value="1"/>
</dbReference>
<evidence type="ECO:0000259" key="12">
    <source>
        <dbReference type="Pfam" id="PF16916"/>
    </source>
</evidence>
<dbReference type="SUPFAM" id="SSF161111">
    <property type="entry name" value="Cation efflux protein transmembrane domain-like"/>
    <property type="match status" value="1"/>
</dbReference>
<evidence type="ECO:0000256" key="2">
    <source>
        <dbReference type="ARBA" id="ARBA00008873"/>
    </source>
</evidence>
<dbReference type="GO" id="GO:0005385">
    <property type="term" value="F:zinc ion transmembrane transporter activity"/>
    <property type="evidence" value="ECO:0007669"/>
    <property type="project" value="TreeGrafter"/>
</dbReference>
<comment type="subcellular location">
    <subcellularLocation>
        <location evidence="1">Membrane</location>
        <topology evidence="1">Multi-pass membrane protein</topology>
    </subcellularLocation>
</comment>
<sequence>MQHTAEGLEHQHHSHGHGHHAHHHHAPANFGRAFAIGIALNVAFVLVEIAFGILGDSLALLADAGHNFADVFGLLLAWGGSKLAQRSPSLRFTYGLRGASILSALGNSVFLLLVTGGIVWEAILRLMHPAPVAAWDIIVVAAVGVIINTATALLFVAGQKEDLNLRAAFLHMAGDAALSLGVVFTGITILFTGWLWLDAATSILVSAFIVWFTWGVLQESVGLALNAVPRGIDPLAVRHFLLAQPGVQEVHDLHIWAMSTSENALTAHLLMPDGPRGDDFLHELAEELAEHFQIHHPTLQVETGDSAHSCVLAPEGHI</sequence>
<dbReference type="GO" id="GO:0005886">
    <property type="term" value="C:plasma membrane"/>
    <property type="evidence" value="ECO:0007669"/>
    <property type="project" value="TreeGrafter"/>
</dbReference>
<feature type="domain" description="Cation efflux protein cytoplasmic" evidence="12">
    <location>
        <begin position="236"/>
        <end position="302"/>
    </location>
</feature>
<evidence type="ECO:0000256" key="8">
    <source>
        <dbReference type="ARBA" id="ARBA00023136"/>
    </source>
</evidence>
<keyword evidence="5" id="KW-0864">Zinc transport</keyword>
<dbReference type="Proteomes" id="UP001197378">
    <property type="component" value="Unassembled WGS sequence"/>
</dbReference>
<evidence type="ECO:0000256" key="1">
    <source>
        <dbReference type="ARBA" id="ARBA00004141"/>
    </source>
</evidence>
<feature type="region of interest" description="Disordered" evidence="9">
    <location>
        <begin position="1"/>
        <end position="24"/>
    </location>
</feature>
<evidence type="ECO:0000259" key="11">
    <source>
        <dbReference type="Pfam" id="PF01545"/>
    </source>
</evidence>
<keyword evidence="5" id="KW-0862">Zinc</keyword>
<dbReference type="InterPro" id="IPR058533">
    <property type="entry name" value="Cation_efflux_TM"/>
</dbReference>
<keyword evidence="7" id="KW-0406">Ion transport</keyword>
<evidence type="ECO:0000256" key="10">
    <source>
        <dbReference type="SAM" id="Phobius"/>
    </source>
</evidence>
<feature type="transmembrane region" description="Helical" evidence="10">
    <location>
        <begin position="177"/>
        <end position="197"/>
    </location>
</feature>
<name>A0AAE3CIJ3_9PROT</name>
<keyword evidence="8 10" id="KW-0472">Membrane</keyword>
<dbReference type="NCBIfam" id="TIGR01297">
    <property type="entry name" value="CDF"/>
    <property type="match status" value="1"/>
</dbReference>
<dbReference type="PANTHER" id="PTHR11562">
    <property type="entry name" value="CATION EFFLUX PROTEIN/ ZINC TRANSPORTER"/>
    <property type="match status" value="1"/>
</dbReference>
<dbReference type="InterPro" id="IPR002524">
    <property type="entry name" value="Cation_efflux"/>
</dbReference>
<dbReference type="InterPro" id="IPR036837">
    <property type="entry name" value="Cation_efflux_CTD_sf"/>
</dbReference>
<evidence type="ECO:0000256" key="3">
    <source>
        <dbReference type="ARBA" id="ARBA00022448"/>
    </source>
</evidence>
<dbReference type="EMBL" id="JAAXYO010000016">
    <property type="protein sequence ID" value="MBU2786771.1"/>
    <property type="molecule type" value="Genomic_DNA"/>
</dbReference>
<accession>A0AAE3CIJ3</accession>
<dbReference type="RefSeq" id="WP_215872918.1">
    <property type="nucleotide sequence ID" value="NZ_JAAXYO010000016.1"/>
</dbReference>
<dbReference type="AlphaFoldDB" id="A0AAE3CIJ3"/>
<dbReference type="InterPro" id="IPR027470">
    <property type="entry name" value="Cation_efflux_CTD"/>
</dbReference>
<feature type="transmembrane region" description="Helical" evidence="10">
    <location>
        <begin position="99"/>
        <end position="120"/>
    </location>
</feature>
<dbReference type="PANTHER" id="PTHR11562:SF17">
    <property type="entry name" value="RE54080P-RELATED"/>
    <property type="match status" value="1"/>
</dbReference>
<protein>
    <submittedName>
        <fullName evidence="13">Cation transporter</fullName>
    </submittedName>
</protein>
<dbReference type="Pfam" id="PF16916">
    <property type="entry name" value="ZT_dimer"/>
    <property type="match status" value="1"/>
</dbReference>
<dbReference type="Pfam" id="PF01545">
    <property type="entry name" value="Cation_efflux"/>
    <property type="match status" value="1"/>
</dbReference>
<dbReference type="InterPro" id="IPR050681">
    <property type="entry name" value="CDF/SLC30A"/>
</dbReference>
<reference evidence="13" key="1">
    <citation type="journal article" date="2021" name="ISME J.">
        <title>Genomic evolution of the class Acidithiobacillia: deep-branching Proteobacteria living in extreme acidic conditions.</title>
        <authorList>
            <person name="Moya-Beltran A."/>
            <person name="Beard S."/>
            <person name="Rojas-Villalobos C."/>
            <person name="Issotta F."/>
            <person name="Gallardo Y."/>
            <person name="Ulloa R."/>
            <person name="Giaveno A."/>
            <person name="Degli Esposti M."/>
            <person name="Johnson D.B."/>
            <person name="Quatrini R."/>
        </authorList>
    </citation>
    <scope>NUCLEOTIDE SEQUENCE</scope>
    <source>
        <strain evidence="13">VAN18-1</strain>
    </source>
</reference>
<comment type="similarity">
    <text evidence="2">Belongs to the cation diffusion facilitator (CDF) transporter (TC 2.A.4) family. SLC30A subfamily.</text>
</comment>
<dbReference type="Gene3D" id="1.20.1510.10">
    <property type="entry name" value="Cation efflux protein transmembrane domain"/>
    <property type="match status" value="1"/>
</dbReference>
<evidence type="ECO:0000256" key="6">
    <source>
        <dbReference type="ARBA" id="ARBA00022989"/>
    </source>
</evidence>
<evidence type="ECO:0000256" key="9">
    <source>
        <dbReference type="SAM" id="MobiDB-lite"/>
    </source>
</evidence>
<feature type="transmembrane region" description="Helical" evidence="10">
    <location>
        <begin position="33"/>
        <end position="54"/>
    </location>
</feature>
<feature type="compositionally biased region" description="Basic and acidic residues" evidence="9">
    <location>
        <begin position="1"/>
        <end position="11"/>
    </location>
</feature>
<keyword evidence="3" id="KW-0813">Transport</keyword>
<proteinExistence type="inferred from homology"/>
<evidence type="ECO:0000313" key="13">
    <source>
        <dbReference type="EMBL" id="MBU2786771.1"/>
    </source>
</evidence>
<feature type="transmembrane region" description="Helical" evidence="10">
    <location>
        <begin position="203"/>
        <end position="228"/>
    </location>
</feature>
<comment type="caution">
    <text evidence="13">The sequence shown here is derived from an EMBL/GenBank/DDBJ whole genome shotgun (WGS) entry which is preliminary data.</text>
</comment>
<feature type="domain" description="Cation efflux protein transmembrane" evidence="11">
    <location>
        <begin position="36"/>
        <end position="221"/>
    </location>
</feature>
<organism evidence="13 14">
    <name type="scientific">Igneacidithiobacillus copahuensis</name>
    <dbReference type="NCBI Taxonomy" id="2724909"/>
    <lineage>
        <taxon>Bacteria</taxon>
        <taxon>Pseudomonadati</taxon>
        <taxon>Pseudomonadota</taxon>
        <taxon>Acidithiobacillia</taxon>
        <taxon>Acidithiobacillales</taxon>
        <taxon>Acidithiobacillaceae</taxon>
        <taxon>Igneacidithiobacillus</taxon>
    </lineage>
</organism>
<feature type="transmembrane region" description="Helical" evidence="10">
    <location>
        <begin position="132"/>
        <end position="156"/>
    </location>
</feature>
<evidence type="ECO:0000313" key="14">
    <source>
        <dbReference type="Proteomes" id="UP001197378"/>
    </source>
</evidence>
<dbReference type="InterPro" id="IPR027469">
    <property type="entry name" value="Cation_efflux_TMD_sf"/>
</dbReference>
<keyword evidence="6 10" id="KW-1133">Transmembrane helix</keyword>
<evidence type="ECO:0000256" key="5">
    <source>
        <dbReference type="ARBA" id="ARBA00022906"/>
    </source>
</evidence>
<keyword evidence="14" id="KW-1185">Reference proteome</keyword>